<feature type="compositionally biased region" description="Basic and acidic residues" evidence="1">
    <location>
        <begin position="20"/>
        <end position="31"/>
    </location>
</feature>
<dbReference type="AlphaFoldDB" id="M0B3W2"/>
<organism evidence="2 3">
    <name type="scientific">Natrialba aegyptia DSM 13077</name>
    <dbReference type="NCBI Taxonomy" id="1227491"/>
    <lineage>
        <taxon>Archaea</taxon>
        <taxon>Methanobacteriati</taxon>
        <taxon>Methanobacteriota</taxon>
        <taxon>Stenosarchaea group</taxon>
        <taxon>Halobacteria</taxon>
        <taxon>Halobacteriales</taxon>
        <taxon>Natrialbaceae</taxon>
        <taxon>Natrialba</taxon>
    </lineage>
</organism>
<keyword evidence="3" id="KW-1185">Reference proteome</keyword>
<evidence type="ECO:0000313" key="3">
    <source>
        <dbReference type="Proteomes" id="UP000011591"/>
    </source>
</evidence>
<reference evidence="2 3" key="1">
    <citation type="journal article" date="2014" name="PLoS Genet.">
        <title>Phylogenetically driven sequencing of extremely halophilic archaea reveals strategies for static and dynamic osmo-response.</title>
        <authorList>
            <person name="Becker E.A."/>
            <person name="Seitzer P.M."/>
            <person name="Tritt A."/>
            <person name="Larsen D."/>
            <person name="Krusor M."/>
            <person name="Yao A.I."/>
            <person name="Wu D."/>
            <person name="Madern D."/>
            <person name="Eisen J.A."/>
            <person name="Darling A.E."/>
            <person name="Facciotti M.T."/>
        </authorList>
    </citation>
    <scope>NUCLEOTIDE SEQUENCE [LARGE SCALE GENOMIC DNA]</scope>
    <source>
        <strain evidence="2 3">DSM 13077</strain>
    </source>
</reference>
<dbReference type="RefSeq" id="WP_006665546.1">
    <property type="nucleotide sequence ID" value="NZ_AOIP01000023.1"/>
</dbReference>
<feature type="region of interest" description="Disordered" evidence="1">
    <location>
        <begin position="1"/>
        <end position="64"/>
    </location>
</feature>
<name>M0B3W2_9EURY</name>
<feature type="compositionally biased region" description="Basic and acidic residues" evidence="1">
    <location>
        <begin position="55"/>
        <end position="64"/>
    </location>
</feature>
<accession>M0B3W2</accession>
<evidence type="ECO:0000256" key="1">
    <source>
        <dbReference type="SAM" id="MobiDB-lite"/>
    </source>
</evidence>
<feature type="compositionally biased region" description="Polar residues" evidence="1">
    <location>
        <begin position="32"/>
        <end position="54"/>
    </location>
</feature>
<dbReference type="Proteomes" id="UP000011591">
    <property type="component" value="Unassembled WGS sequence"/>
</dbReference>
<feature type="non-terminal residue" evidence="2">
    <location>
        <position position="64"/>
    </location>
</feature>
<sequence>MTTTNAKIRELYENGELEGVGEHGNDAHTEDYVTSSDTFSGNYSDLASVPSTFTPEEHGNDAHT</sequence>
<gene>
    <name evidence="2" type="ORF">C480_10410</name>
</gene>
<proteinExistence type="predicted"/>
<protein>
    <submittedName>
        <fullName evidence="2">Uncharacterized protein</fullName>
    </submittedName>
</protein>
<dbReference type="EMBL" id="AOIP01000023">
    <property type="protein sequence ID" value="ELZ05586.1"/>
    <property type="molecule type" value="Genomic_DNA"/>
</dbReference>
<comment type="caution">
    <text evidence="2">The sequence shown here is derived from an EMBL/GenBank/DDBJ whole genome shotgun (WGS) entry which is preliminary data.</text>
</comment>
<evidence type="ECO:0000313" key="2">
    <source>
        <dbReference type="EMBL" id="ELZ05586.1"/>
    </source>
</evidence>